<dbReference type="CDD" id="cd01335">
    <property type="entry name" value="Radical_SAM"/>
    <property type="match status" value="1"/>
</dbReference>
<keyword evidence="5" id="KW-0408">Iron</keyword>
<dbReference type="PANTHER" id="PTHR30352">
    <property type="entry name" value="PYRUVATE FORMATE-LYASE-ACTIVATING ENZYME"/>
    <property type="match status" value="1"/>
</dbReference>
<dbReference type="InterPro" id="IPR013785">
    <property type="entry name" value="Aldolase_TIM"/>
</dbReference>
<dbReference type="InterPro" id="IPR058240">
    <property type="entry name" value="rSAM_sf"/>
</dbReference>
<evidence type="ECO:0000259" key="7">
    <source>
        <dbReference type="PROSITE" id="PS51918"/>
    </source>
</evidence>
<evidence type="ECO:0000256" key="4">
    <source>
        <dbReference type="ARBA" id="ARBA00022723"/>
    </source>
</evidence>
<dbReference type="EMBL" id="LFDV01000002">
    <property type="protein sequence ID" value="KTB48589.1"/>
    <property type="molecule type" value="Genomic_DNA"/>
</dbReference>
<dbReference type="InterPro" id="IPR007197">
    <property type="entry name" value="rSAM"/>
</dbReference>
<gene>
    <name evidence="8" type="ORF">DEALK_14350</name>
</gene>
<evidence type="ECO:0000256" key="6">
    <source>
        <dbReference type="ARBA" id="ARBA00023014"/>
    </source>
</evidence>
<dbReference type="GO" id="GO:0046872">
    <property type="term" value="F:metal ion binding"/>
    <property type="evidence" value="ECO:0007669"/>
    <property type="project" value="UniProtKB-KW"/>
</dbReference>
<sequence>MKVYHIAYEPSYESVDIHIWTKCTLDCRACYTNWELYDFSLYDDATTEIMNRERQTPPDKFLTYDEVINLLTPLKIKYAVFMGTEAALDPELPRLTKELHEKWHSYNILLTNGIVMPDLTDIDQVIFSIKAFSEDIYRKYTGRNNKSALKNFAEIARMGKNLHAEVVLIPELIEAEEIEKVAEFVASIDPNIPFRIDAYFPVPECPWRAASNAEVEYAAELAKKHMKQVTILTLDMKRIGDKAVRIF</sequence>
<organism evidence="8 9">
    <name type="scientific">Dehalogenimonas alkenigignens</name>
    <dbReference type="NCBI Taxonomy" id="1217799"/>
    <lineage>
        <taxon>Bacteria</taxon>
        <taxon>Bacillati</taxon>
        <taxon>Chloroflexota</taxon>
        <taxon>Dehalococcoidia</taxon>
        <taxon>Dehalococcoidales</taxon>
        <taxon>Dehalococcoidaceae</taxon>
        <taxon>Dehalogenimonas</taxon>
    </lineage>
</organism>
<dbReference type="OrthoDB" id="157380at2"/>
<dbReference type="AlphaFoldDB" id="A0A0W0GJ59"/>
<keyword evidence="9" id="KW-1185">Reference proteome</keyword>
<reference evidence="8 9" key="1">
    <citation type="submission" date="2015-06" db="EMBL/GenBank/DDBJ databases">
        <title>Genome sequence of the organohalide-respiring Dehalogenimonas alkenigignens type strain (IP3-3T).</title>
        <authorList>
            <person name="Key T.A."/>
            <person name="Richmond D.P."/>
            <person name="Bowman K.S."/>
            <person name="Cho Y.-J."/>
            <person name="Chun J."/>
            <person name="da Costa M.S."/>
            <person name="Rainey F.A."/>
            <person name="Moe W.M."/>
        </authorList>
    </citation>
    <scope>NUCLEOTIDE SEQUENCE [LARGE SCALE GENOMIC DNA]</scope>
    <source>
        <strain evidence="8 9">IP3-3</strain>
    </source>
</reference>
<keyword evidence="2" id="KW-0004">4Fe-4S</keyword>
<comment type="cofactor">
    <cofactor evidence="1">
        <name>[4Fe-4S] cluster</name>
        <dbReference type="ChEBI" id="CHEBI:49883"/>
    </cofactor>
</comment>
<evidence type="ECO:0000256" key="2">
    <source>
        <dbReference type="ARBA" id="ARBA00022485"/>
    </source>
</evidence>
<evidence type="ECO:0000256" key="1">
    <source>
        <dbReference type="ARBA" id="ARBA00001966"/>
    </source>
</evidence>
<dbReference type="PROSITE" id="PS51918">
    <property type="entry name" value="RADICAL_SAM"/>
    <property type="match status" value="1"/>
</dbReference>
<dbReference type="PANTHER" id="PTHR30352:SF5">
    <property type="entry name" value="PYRUVATE FORMATE-LYASE 1-ACTIVATING ENZYME"/>
    <property type="match status" value="1"/>
</dbReference>
<comment type="caution">
    <text evidence="8">The sequence shown here is derived from an EMBL/GenBank/DDBJ whole genome shotgun (WGS) entry which is preliminary data.</text>
</comment>
<protein>
    <submittedName>
        <fullName evidence="8">Pyruvate-formate lyase-activating enzyme</fullName>
    </submittedName>
</protein>
<evidence type="ECO:0000313" key="9">
    <source>
        <dbReference type="Proteomes" id="UP000053947"/>
    </source>
</evidence>
<dbReference type="Pfam" id="PF04055">
    <property type="entry name" value="Radical_SAM"/>
    <property type="match status" value="1"/>
</dbReference>
<keyword evidence="4" id="KW-0479">Metal-binding</keyword>
<dbReference type="GO" id="GO:0016829">
    <property type="term" value="F:lyase activity"/>
    <property type="evidence" value="ECO:0007669"/>
    <property type="project" value="UniProtKB-KW"/>
</dbReference>
<evidence type="ECO:0000256" key="5">
    <source>
        <dbReference type="ARBA" id="ARBA00023004"/>
    </source>
</evidence>
<keyword evidence="6" id="KW-0411">Iron-sulfur</keyword>
<dbReference type="GO" id="GO:0051539">
    <property type="term" value="F:4 iron, 4 sulfur cluster binding"/>
    <property type="evidence" value="ECO:0007669"/>
    <property type="project" value="UniProtKB-KW"/>
</dbReference>
<keyword evidence="8" id="KW-0670">Pyruvate</keyword>
<dbReference type="SUPFAM" id="SSF102114">
    <property type="entry name" value="Radical SAM enzymes"/>
    <property type="match status" value="1"/>
</dbReference>
<evidence type="ECO:0000256" key="3">
    <source>
        <dbReference type="ARBA" id="ARBA00022691"/>
    </source>
</evidence>
<keyword evidence="3" id="KW-0949">S-adenosyl-L-methionine</keyword>
<keyword evidence="8" id="KW-0456">Lyase</keyword>
<dbReference type="InterPro" id="IPR034457">
    <property type="entry name" value="Organic_radical-activating"/>
</dbReference>
<feature type="domain" description="Radical SAM core" evidence="7">
    <location>
        <begin position="7"/>
        <end position="242"/>
    </location>
</feature>
<name>A0A0W0GJ59_9CHLR</name>
<dbReference type="Proteomes" id="UP000053947">
    <property type="component" value="Unassembled WGS sequence"/>
</dbReference>
<dbReference type="STRING" id="1217799.DEALK_14350"/>
<dbReference type="SFLD" id="SFLDS00029">
    <property type="entry name" value="Radical_SAM"/>
    <property type="match status" value="1"/>
</dbReference>
<dbReference type="Gene3D" id="3.20.20.70">
    <property type="entry name" value="Aldolase class I"/>
    <property type="match status" value="1"/>
</dbReference>
<dbReference type="PATRIC" id="fig|1217799.6.peg.1483"/>
<accession>A0A0W0GJ59</accession>
<evidence type="ECO:0000313" key="8">
    <source>
        <dbReference type="EMBL" id="KTB48589.1"/>
    </source>
</evidence>
<proteinExistence type="predicted"/>